<evidence type="ECO:0000313" key="2">
    <source>
        <dbReference type="EMBL" id="CAD7266067.1"/>
    </source>
</evidence>
<dbReference type="SUPFAM" id="SSF48726">
    <property type="entry name" value="Immunoglobulin"/>
    <property type="match status" value="2"/>
</dbReference>
<sequence>MDTHFSDRIVKGTILAINWTSNDGDIDFRISVGRSEAKSYSLVTVGYGVLALSNRLYSHVHNRLSLKILLKKDPEHEVISEGLSGRSIGAISQRFQIRFPCPGILPVETLFLFCHVLPLLTHRRFVGTKWKDLQYTYEQGIPPFLAVNRNQIGQFLVCVLVPYLTDVPHMLQGILSWLAGSIPYFPFHAKGMFEETREELHSSSTSPSRDMIVEKGSEVLLSCKSSIQVEECQWSWKDLYDEEKVYVKSFHSFGDDHHDCSVRFKKILSGQQGVWSCAVRSKNDTNFVTITEVRLAVLPSHLVQFMEEPSDTEVILGNTCTLTCKTIDPTSNCQWTWRPSGAPQEKDMVIQETSPNGQSNDCSLLLNDVSKEKDGLWTCGARAKPYQNYTMTHPVKLTVVNARSEPAFAWRGGGTFRKNHPQFTRTRFEPRSSAVELNTTSALANYATEPGFSVIGKSHPFLGFHRSSVRLALLCFKHHGDTI</sequence>
<name>A0A7R9G4U2_TIMSH</name>
<feature type="domain" description="Ig-like" evidence="1">
    <location>
        <begin position="299"/>
        <end position="398"/>
    </location>
</feature>
<evidence type="ECO:0000259" key="1">
    <source>
        <dbReference type="PROSITE" id="PS50835"/>
    </source>
</evidence>
<gene>
    <name evidence="2" type="ORF">TSIB3V08_LOCUS10094</name>
</gene>
<dbReference type="InterPro" id="IPR007110">
    <property type="entry name" value="Ig-like_dom"/>
</dbReference>
<dbReference type="InterPro" id="IPR036179">
    <property type="entry name" value="Ig-like_dom_sf"/>
</dbReference>
<dbReference type="PROSITE" id="PS50835">
    <property type="entry name" value="IG_LIKE"/>
    <property type="match status" value="1"/>
</dbReference>
<dbReference type="InterPro" id="IPR013783">
    <property type="entry name" value="Ig-like_fold"/>
</dbReference>
<dbReference type="AlphaFoldDB" id="A0A7R9G4U2"/>
<reference evidence="2" key="1">
    <citation type="submission" date="2020-11" db="EMBL/GenBank/DDBJ databases">
        <authorList>
            <person name="Tran Van P."/>
        </authorList>
    </citation>
    <scope>NUCLEOTIDE SEQUENCE</scope>
</reference>
<proteinExistence type="predicted"/>
<organism evidence="2">
    <name type="scientific">Timema shepardi</name>
    <name type="common">Walking stick</name>
    <dbReference type="NCBI Taxonomy" id="629360"/>
    <lineage>
        <taxon>Eukaryota</taxon>
        <taxon>Metazoa</taxon>
        <taxon>Ecdysozoa</taxon>
        <taxon>Arthropoda</taxon>
        <taxon>Hexapoda</taxon>
        <taxon>Insecta</taxon>
        <taxon>Pterygota</taxon>
        <taxon>Neoptera</taxon>
        <taxon>Polyneoptera</taxon>
        <taxon>Phasmatodea</taxon>
        <taxon>Timematodea</taxon>
        <taxon>Timematoidea</taxon>
        <taxon>Timematidae</taxon>
        <taxon>Timema</taxon>
    </lineage>
</organism>
<dbReference type="EMBL" id="OC006359">
    <property type="protein sequence ID" value="CAD7266067.1"/>
    <property type="molecule type" value="Genomic_DNA"/>
</dbReference>
<accession>A0A7R9G4U2</accession>
<protein>
    <recommendedName>
        <fullName evidence="1">Ig-like domain-containing protein</fullName>
    </recommendedName>
</protein>
<dbReference type="SMART" id="SM00409">
    <property type="entry name" value="IG"/>
    <property type="match status" value="2"/>
</dbReference>
<dbReference type="Gene3D" id="2.60.40.10">
    <property type="entry name" value="Immunoglobulins"/>
    <property type="match status" value="2"/>
</dbReference>
<dbReference type="InterPro" id="IPR003599">
    <property type="entry name" value="Ig_sub"/>
</dbReference>